<evidence type="ECO:0000256" key="3">
    <source>
        <dbReference type="ARBA" id="ARBA00022679"/>
    </source>
</evidence>
<dbReference type="GO" id="GO:0009252">
    <property type="term" value="P:peptidoglycan biosynthetic process"/>
    <property type="evidence" value="ECO:0007669"/>
    <property type="project" value="UniProtKB-KW"/>
</dbReference>
<dbReference type="SUPFAM" id="SSF55729">
    <property type="entry name" value="Acyl-CoA N-acyltransferases (Nat)"/>
    <property type="match status" value="1"/>
</dbReference>
<dbReference type="PANTHER" id="PTHR36174">
    <property type="entry name" value="LIPID II:GLYCINE GLYCYLTRANSFERASE"/>
    <property type="match status" value="1"/>
</dbReference>
<evidence type="ECO:0000313" key="13">
    <source>
        <dbReference type="Proteomes" id="UP000262939"/>
    </source>
</evidence>
<dbReference type="Gene3D" id="3.40.630.30">
    <property type="match status" value="1"/>
</dbReference>
<keyword evidence="6" id="KW-0012">Acyltransferase</keyword>
<evidence type="ECO:0000256" key="8">
    <source>
        <dbReference type="ARBA" id="ARBA00039074"/>
    </source>
</evidence>
<comment type="similarity">
    <text evidence="2">Belongs to the FemABX family.</text>
</comment>
<gene>
    <name evidence="12" type="ORF">D0466_02865</name>
</gene>
<evidence type="ECO:0000256" key="7">
    <source>
        <dbReference type="ARBA" id="ARBA00023316"/>
    </source>
</evidence>
<protein>
    <recommendedName>
        <fullName evidence="9">Lipid II:glycine glycyltransferase</fullName>
        <ecNumber evidence="8">2.3.2.16</ecNumber>
    </recommendedName>
    <alternativeName>
        <fullName evidence="10">Factor essential for expression of methicillin resistance X</fullName>
    </alternativeName>
</protein>
<evidence type="ECO:0000256" key="4">
    <source>
        <dbReference type="ARBA" id="ARBA00022960"/>
    </source>
</evidence>
<dbReference type="RefSeq" id="WP_117321055.1">
    <property type="nucleotide sequence ID" value="NZ_QVTD01000003.1"/>
</dbReference>
<evidence type="ECO:0000256" key="11">
    <source>
        <dbReference type="ARBA" id="ARBA00048654"/>
    </source>
</evidence>
<dbReference type="EMBL" id="QVTD01000003">
    <property type="protein sequence ID" value="RFU64879.1"/>
    <property type="molecule type" value="Genomic_DNA"/>
</dbReference>
<keyword evidence="5" id="KW-0573">Peptidoglycan synthesis</keyword>
<dbReference type="AlphaFoldDB" id="A0A372LFM4"/>
<dbReference type="InterPro" id="IPR016181">
    <property type="entry name" value="Acyl_CoA_acyltransferase"/>
</dbReference>
<sequence>MITLTRKILNVKINTYYFADQEVTLDPSAQIHGFLHSVTPRESTDGLETLQIHLIKDKENIIQGMNNLTKRQIKQAEKKNFTYTVIERPTERDLAKFRIFYNEFANTKGTHECNSYHMSTMKLLSNRNALVLTTIQEVQKEPLCYRVYVTDGSTVMNLYTASHYRMADNSEMKKLISQANRYLVWKNICWFKGREHKIYDFGWLTEDENIRKYKLGFGGEVVTVYSGYEALSIIGRFILFLRRLSLKL</sequence>
<evidence type="ECO:0000256" key="5">
    <source>
        <dbReference type="ARBA" id="ARBA00022984"/>
    </source>
</evidence>
<keyword evidence="3" id="KW-0808">Transferase</keyword>
<dbReference type="Proteomes" id="UP000262939">
    <property type="component" value="Unassembled WGS sequence"/>
</dbReference>
<organism evidence="12 13">
    <name type="scientific">Peribacillus glennii</name>
    <dbReference type="NCBI Taxonomy" id="2303991"/>
    <lineage>
        <taxon>Bacteria</taxon>
        <taxon>Bacillati</taxon>
        <taxon>Bacillota</taxon>
        <taxon>Bacilli</taxon>
        <taxon>Bacillales</taxon>
        <taxon>Bacillaceae</taxon>
        <taxon>Peribacillus</taxon>
    </lineage>
</organism>
<dbReference type="PANTHER" id="PTHR36174:SF1">
    <property type="entry name" value="LIPID II:GLYCINE GLYCYLTRANSFERASE"/>
    <property type="match status" value="1"/>
</dbReference>
<keyword evidence="4" id="KW-0133">Cell shape</keyword>
<evidence type="ECO:0000256" key="10">
    <source>
        <dbReference type="ARBA" id="ARBA00042933"/>
    </source>
</evidence>
<comment type="caution">
    <text evidence="12">The sequence shown here is derived from an EMBL/GenBank/DDBJ whole genome shotgun (WGS) entry which is preliminary data.</text>
</comment>
<reference evidence="12 13" key="1">
    <citation type="submission" date="2018-08" db="EMBL/GenBank/DDBJ databases">
        <title>Bacillus chawlae sp. nov., Bacillus glennii sp. nov., and Bacillus saganii sp. nov. Isolated from the Vehicle Assembly Building at Kennedy Space Center where the Viking Spacecraft were Assembled.</title>
        <authorList>
            <person name="Seuylemezian A."/>
            <person name="Vaishampayan P."/>
        </authorList>
    </citation>
    <scope>NUCLEOTIDE SEQUENCE [LARGE SCALE GENOMIC DNA]</scope>
    <source>
        <strain evidence="12 13">V44-8</strain>
    </source>
</reference>
<dbReference type="PROSITE" id="PS51191">
    <property type="entry name" value="FEMABX"/>
    <property type="match status" value="1"/>
</dbReference>
<proteinExistence type="inferred from homology"/>
<dbReference type="EC" id="2.3.2.16" evidence="8"/>
<keyword evidence="13" id="KW-1185">Reference proteome</keyword>
<comment type="catalytic activity">
    <reaction evidence="11">
        <text>beta-D-GlcNAc-(1-&gt;4)-Mur2Ac(oyl-L-Ala-D-isoglutaminyl-L-Lys-D-Ala-D-Ala)-di-trans,octa-cis-undecaprenyl diphosphate + glycyl-tRNA(Gly) = beta-D-GlcNAc-(1-&gt;4)-Mur2Ac(oyl-L-Ala-D-isoglutaminyl-L-Lys-(N(6)-Gly)-D-Ala-D-Ala)-di-trans,octa-cis-undecaprenyl diphosphate + tRNA(Gly) + H(+)</text>
        <dbReference type="Rhea" id="RHEA:30435"/>
        <dbReference type="Rhea" id="RHEA-COMP:9664"/>
        <dbReference type="Rhea" id="RHEA-COMP:9683"/>
        <dbReference type="ChEBI" id="CHEBI:15378"/>
        <dbReference type="ChEBI" id="CHEBI:62233"/>
        <dbReference type="ChEBI" id="CHEBI:62234"/>
        <dbReference type="ChEBI" id="CHEBI:78442"/>
        <dbReference type="ChEBI" id="CHEBI:78522"/>
        <dbReference type="EC" id="2.3.2.16"/>
    </reaction>
</comment>
<dbReference type="GO" id="GO:0016755">
    <property type="term" value="F:aminoacyltransferase activity"/>
    <property type="evidence" value="ECO:0007669"/>
    <property type="project" value="InterPro"/>
</dbReference>
<dbReference type="InterPro" id="IPR050644">
    <property type="entry name" value="PG_Glycine_Bridge_Synth"/>
</dbReference>
<dbReference type="GO" id="GO:0005737">
    <property type="term" value="C:cytoplasm"/>
    <property type="evidence" value="ECO:0007669"/>
    <property type="project" value="UniProtKB-SubCell"/>
</dbReference>
<dbReference type="GO" id="GO:0008360">
    <property type="term" value="P:regulation of cell shape"/>
    <property type="evidence" value="ECO:0007669"/>
    <property type="project" value="UniProtKB-KW"/>
</dbReference>
<accession>A0A372LFM4</accession>
<name>A0A372LFM4_9BACI</name>
<comment type="subcellular location">
    <subcellularLocation>
        <location evidence="1">Cytoplasm</location>
    </subcellularLocation>
</comment>
<evidence type="ECO:0000256" key="1">
    <source>
        <dbReference type="ARBA" id="ARBA00004496"/>
    </source>
</evidence>
<dbReference type="OrthoDB" id="5622654at2"/>
<evidence type="ECO:0000313" key="12">
    <source>
        <dbReference type="EMBL" id="RFU64879.1"/>
    </source>
</evidence>
<dbReference type="GO" id="GO:0071555">
    <property type="term" value="P:cell wall organization"/>
    <property type="evidence" value="ECO:0007669"/>
    <property type="project" value="UniProtKB-KW"/>
</dbReference>
<evidence type="ECO:0000256" key="6">
    <source>
        <dbReference type="ARBA" id="ARBA00023315"/>
    </source>
</evidence>
<evidence type="ECO:0000256" key="2">
    <source>
        <dbReference type="ARBA" id="ARBA00009943"/>
    </source>
</evidence>
<dbReference type="InterPro" id="IPR003447">
    <property type="entry name" value="FEMABX"/>
</dbReference>
<keyword evidence="7" id="KW-0961">Cell wall biogenesis/degradation</keyword>
<evidence type="ECO:0000256" key="9">
    <source>
        <dbReference type="ARBA" id="ARBA00040679"/>
    </source>
</evidence>